<keyword evidence="4" id="KW-0808">Transferase</keyword>
<dbReference type="SMART" id="SM00504">
    <property type="entry name" value="Ubox"/>
    <property type="match status" value="1"/>
</dbReference>
<dbReference type="SUPFAM" id="SSF57850">
    <property type="entry name" value="RING/U-box"/>
    <property type="match status" value="1"/>
</dbReference>
<feature type="compositionally biased region" description="Basic and acidic residues" evidence="8">
    <location>
        <begin position="398"/>
        <end position="409"/>
    </location>
</feature>
<dbReference type="FunFam" id="3.30.40.10:FF:000562">
    <property type="entry name" value="RING-type E3 ubiquitin transferase"/>
    <property type="match status" value="1"/>
</dbReference>
<keyword evidence="5" id="KW-0677">Repeat</keyword>
<feature type="compositionally biased region" description="Polar residues" evidence="8">
    <location>
        <begin position="458"/>
        <end position="469"/>
    </location>
</feature>
<proteinExistence type="predicted"/>
<feature type="compositionally biased region" description="Low complexity" evidence="8">
    <location>
        <begin position="321"/>
        <end position="335"/>
    </location>
</feature>
<dbReference type="PROSITE" id="PS50176">
    <property type="entry name" value="ARM_REPEAT"/>
    <property type="match status" value="4"/>
</dbReference>
<dbReference type="InterPro" id="IPR045210">
    <property type="entry name" value="RING-Ubox_PUB"/>
</dbReference>
<feature type="region of interest" description="Disordered" evidence="8">
    <location>
        <begin position="292"/>
        <end position="335"/>
    </location>
</feature>
<dbReference type="InterPro" id="IPR000225">
    <property type="entry name" value="Armadillo"/>
</dbReference>
<dbReference type="AlphaFoldDB" id="A0AAV7DWF3"/>
<feature type="repeat" description="ARM" evidence="7">
    <location>
        <begin position="581"/>
        <end position="623"/>
    </location>
</feature>
<dbReference type="GO" id="GO:0016567">
    <property type="term" value="P:protein ubiquitination"/>
    <property type="evidence" value="ECO:0007669"/>
    <property type="project" value="InterPro"/>
</dbReference>
<feature type="repeat" description="ARM" evidence="7">
    <location>
        <begin position="622"/>
        <end position="664"/>
    </location>
</feature>
<dbReference type="Pfam" id="PF04564">
    <property type="entry name" value="U-box"/>
    <property type="match status" value="1"/>
</dbReference>
<dbReference type="Gene3D" id="1.25.10.10">
    <property type="entry name" value="Leucine-rich Repeat Variant"/>
    <property type="match status" value="2"/>
</dbReference>
<sequence>MVKIRFHGDIFVIDSIVDSEVTPDAQLDKALRNLDAIIHAALELMESWHQMRSKLYLVLQIERLIMKIQSCGTEIYNLVEPVLVSIPNASKNLACVQHCIQKLLHIGLEEISSVIKEAIKDKVENAIFNSKCLTRISESLCLNSNLELLAEALALEGVKKKVDDDDNKEDSLYINHMIALVSYMHGCLVKEKQSQTVNGVQIPADFCCPLSLELMSDPVILASGQTYEQVFIRKWLDQGFTVCPKTRQTLTHINLIPNFTVKALIASWCETNGIGIPDPVKTVALTKQPSFSTSSRSMADSRILSDTPRIQYSKSPEHKLSMGSNKSFSSSGGISENGVDSTLSHVASACELDGADIDVTRMTLESSVDREVGCEPQNSCFGGQTLNLSSRGSSKGSLTDEHSTGHTRNESVSTVDANDPLPLSGELTPYSSDVSGELTSEPSFSPGPSREGGRLSCLANSRRSKSQTMWHRPPQRLITRIVSAPSLEPRPDLSEVETQVIKLVVDLQSSLPDVQRKAAAEIRLLAKHSMENRSVIANHGAVGHLITLLHSPDMKTQENAVTALLNLSINENNKAVIANMGAIDPLIHVLETGSQEAKENSAATLFSLSVVEENKVKIGRSGAIQPLVDLLGTGTPRGKKDAVTALFNLSIYHENKARIVRAGAVRHLVELMDPAAGMVDKAVAVLSNLATIPEGRSAIGQEGGIPCLVEVVELGSSRGKENAAAALLQLCRNSSRFCNMVLQEGAVPPLVALSQTGTPRAKEKAQTLLNYFRNQRHESAPEAIFTAMDERYHLSDTRQIRELNGYKNSVAGKDGKNPCQCQLLWHLDHVIVV</sequence>
<feature type="compositionally biased region" description="Polar residues" evidence="8">
    <location>
        <begin position="376"/>
        <end position="397"/>
    </location>
</feature>
<keyword evidence="11" id="KW-1185">Reference proteome</keyword>
<protein>
    <recommendedName>
        <fullName evidence="3">RING-type E3 ubiquitin transferase</fullName>
        <ecNumber evidence="3">2.3.2.27</ecNumber>
    </recommendedName>
</protein>
<feature type="compositionally biased region" description="Polar residues" evidence="8">
    <location>
        <begin position="429"/>
        <end position="443"/>
    </location>
</feature>
<organism evidence="10 11">
    <name type="scientific">Aristolochia fimbriata</name>
    <name type="common">White veined hardy Dutchman's pipe vine</name>
    <dbReference type="NCBI Taxonomy" id="158543"/>
    <lineage>
        <taxon>Eukaryota</taxon>
        <taxon>Viridiplantae</taxon>
        <taxon>Streptophyta</taxon>
        <taxon>Embryophyta</taxon>
        <taxon>Tracheophyta</taxon>
        <taxon>Spermatophyta</taxon>
        <taxon>Magnoliopsida</taxon>
        <taxon>Magnoliidae</taxon>
        <taxon>Piperales</taxon>
        <taxon>Aristolochiaceae</taxon>
        <taxon>Aristolochia</taxon>
    </lineage>
</organism>
<comment type="catalytic activity">
    <reaction evidence="1">
        <text>S-ubiquitinyl-[E2 ubiquitin-conjugating enzyme]-L-cysteine + [acceptor protein]-L-lysine = [E2 ubiquitin-conjugating enzyme]-L-cysteine + N(6)-ubiquitinyl-[acceptor protein]-L-lysine.</text>
        <dbReference type="EC" id="2.3.2.27"/>
    </reaction>
</comment>
<dbReference type="InterPro" id="IPR011989">
    <property type="entry name" value="ARM-like"/>
</dbReference>
<dbReference type="SMART" id="SM00185">
    <property type="entry name" value="ARM"/>
    <property type="match status" value="5"/>
</dbReference>
<evidence type="ECO:0000256" key="3">
    <source>
        <dbReference type="ARBA" id="ARBA00012483"/>
    </source>
</evidence>
<dbReference type="FunFam" id="1.25.10.10:FF:000082">
    <property type="entry name" value="RING-type E3 ubiquitin transferase"/>
    <property type="match status" value="1"/>
</dbReference>
<dbReference type="CDD" id="cd16664">
    <property type="entry name" value="RING-Ubox_PUB"/>
    <property type="match status" value="1"/>
</dbReference>
<evidence type="ECO:0000256" key="8">
    <source>
        <dbReference type="SAM" id="MobiDB-lite"/>
    </source>
</evidence>
<dbReference type="InterPro" id="IPR057314">
    <property type="entry name" value="PUB2-4-like_N"/>
</dbReference>
<evidence type="ECO:0000313" key="11">
    <source>
        <dbReference type="Proteomes" id="UP000825729"/>
    </source>
</evidence>
<name>A0AAV7DWF3_ARIFI</name>
<evidence type="ECO:0000256" key="1">
    <source>
        <dbReference type="ARBA" id="ARBA00000900"/>
    </source>
</evidence>
<dbReference type="InterPro" id="IPR003613">
    <property type="entry name" value="Ubox_domain"/>
</dbReference>
<comment type="pathway">
    <text evidence="2">Protein modification; protein ubiquitination.</text>
</comment>
<feature type="domain" description="U-box" evidence="9">
    <location>
        <begin position="201"/>
        <end position="275"/>
    </location>
</feature>
<dbReference type="GO" id="GO:0061630">
    <property type="term" value="F:ubiquitin protein ligase activity"/>
    <property type="evidence" value="ECO:0007669"/>
    <property type="project" value="UniProtKB-EC"/>
</dbReference>
<evidence type="ECO:0000313" key="10">
    <source>
        <dbReference type="EMBL" id="KAG9439572.1"/>
    </source>
</evidence>
<evidence type="ECO:0000256" key="7">
    <source>
        <dbReference type="PROSITE-ProRule" id="PRU00259"/>
    </source>
</evidence>
<feature type="repeat" description="ARM" evidence="7">
    <location>
        <begin position="663"/>
        <end position="704"/>
    </location>
</feature>
<evidence type="ECO:0000256" key="4">
    <source>
        <dbReference type="ARBA" id="ARBA00022679"/>
    </source>
</evidence>
<dbReference type="Pfam" id="PF25240">
    <property type="entry name" value="PUB2_N"/>
    <property type="match status" value="1"/>
</dbReference>
<dbReference type="Pfam" id="PF25598">
    <property type="entry name" value="ARM_PUB"/>
    <property type="match status" value="1"/>
</dbReference>
<feature type="repeat" description="ARM" evidence="7">
    <location>
        <begin position="540"/>
        <end position="582"/>
    </location>
</feature>
<dbReference type="EMBL" id="JAINDJ010000008">
    <property type="protein sequence ID" value="KAG9439572.1"/>
    <property type="molecule type" value="Genomic_DNA"/>
</dbReference>
<dbReference type="InterPro" id="IPR013083">
    <property type="entry name" value="Znf_RING/FYVE/PHD"/>
</dbReference>
<accession>A0AAV7DWF3</accession>
<dbReference type="Proteomes" id="UP000825729">
    <property type="component" value="Unassembled WGS sequence"/>
</dbReference>
<dbReference type="Gene3D" id="3.30.40.10">
    <property type="entry name" value="Zinc/RING finger domain, C3HC4 (zinc finger)"/>
    <property type="match status" value="1"/>
</dbReference>
<dbReference type="PANTHER" id="PTHR23315">
    <property type="entry name" value="U BOX DOMAIN-CONTAINING"/>
    <property type="match status" value="1"/>
</dbReference>
<evidence type="ECO:0000256" key="6">
    <source>
        <dbReference type="ARBA" id="ARBA00022786"/>
    </source>
</evidence>
<gene>
    <name evidence="10" type="ORF">H6P81_019737</name>
</gene>
<dbReference type="PANTHER" id="PTHR23315:SF7">
    <property type="entry name" value="U-BOX DOMAIN-CONTAINING PROTEIN 4"/>
    <property type="match status" value="1"/>
</dbReference>
<dbReference type="PROSITE" id="PS51698">
    <property type="entry name" value="U_BOX"/>
    <property type="match status" value="1"/>
</dbReference>
<evidence type="ECO:0000259" key="9">
    <source>
        <dbReference type="PROSITE" id="PS51698"/>
    </source>
</evidence>
<dbReference type="SUPFAM" id="SSF48371">
    <property type="entry name" value="ARM repeat"/>
    <property type="match status" value="1"/>
</dbReference>
<dbReference type="EC" id="2.3.2.27" evidence="3"/>
<feature type="region of interest" description="Disordered" evidence="8">
    <location>
        <begin position="368"/>
        <end position="472"/>
    </location>
</feature>
<comment type="caution">
    <text evidence="10">The sequence shown here is derived from an EMBL/GenBank/DDBJ whole genome shotgun (WGS) entry which is preliminary data.</text>
</comment>
<keyword evidence="6" id="KW-0833">Ubl conjugation pathway</keyword>
<dbReference type="InterPro" id="IPR016024">
    <property type="entry name" value="ARM-type_fold"/>
</dbReference>
<reference evidence="10 11" key="1">
    <citation type="submission" date="2021-07" db="EMBL/GenBank/DDBJ databases">
        <title>The Aristolochia fimbriata genome: insights into angiosperm evolution, floral development and chemical biosynthesis.</title>
        <authorList>
            <person name="Jiao Y."/>
        </authorList>
    </citation>
    <scope>NUCLEOTIDE SEQUENCE [LARGE SCALE GENOMIC DNA]</scope>
    <source>
        <strain evidence="10">IBCAS-2021</strain>
        <tissue evidence="10">Leaf</tissue>
    </source>
</reference>
<dbReference type="InterPro" id="IPR058678">
    <property type="entry name" value="ARM_PUB"/>
</dbReference>
<evidence type="ECO:0000256" key="5">
    <source>
        <dbReference type="ARBA" id="ARBA00022737"/>
    </source>
</evidence>
<evidence type="ECO:0000256" key="2">
    <source>
        <dbReference type="ARBA" id="ARBA00004906"/>
    </source>
</evidence>